<organism evidence="1 2">
    <name type="scientific">Pulveribacter suum</name>
    <dbReference type="NCBI Taxonomy" id="2116657"/>
    <lineage>
        <taxon>Bacteria</taxon>
        <taxon>Pseudomonadati</taxon>
        <taxon>Pseudomonadota</taxon>
        <taxon>Betaproteobacteria</taxon>
        <taxon>Burkholderiales</taxon>
        <taxon>Comamonadaceae</taxon>
        <taxon>Pulveribacter</taxon>
    </lineage>
</organism>
<dbReference type="AlphaFoldDB" id="A0A2P1NLB5"/>
<dbReference type="Proteomes" id="UP000241829">
    <property type="component" value="Chromosome"/>
</dbReference>
<reference evidence="2" key="1">
    <citation type="submission" date="2018-03" db="EMBL/GenBank/DDBJ databases">
        <title>Genome sequencing of Melaminivora sp. strain SC2-7.</title>
        <authorList>
            <person name="Kim S.-J."/>
            <person name="Heo J."/>
            <person name="Ahn J.-H."/>
            <person name="Kwon S.-W."/>
        </authorList>
    </citation>
    <scope>NUCLEOTIDE SEQUENCE [LARGE SCALE GENOMIC DNA]</scope>
    <source>
        <strain evidence="2">SC2-7</strain>
    </source>
</reference>
<dbReference type="OrthoDB" id="8910858at2"/>
<sequence>MFKRFFDPATIYTRRAQRCMDEARMAALEHEGAAEHHAALAQMYRERVARLQAELLPSDETRVVLDPPSQIPRITALKKREAAAAAKPPFLAQGLAG</sequence>
<evidence type="ECO:0000313" key="2">
    <source>
        <dbReference type="Proteomes" id="UP000241829"/>
    </source>
</evidence>
<name>A0A2P1NLB5_9BURK</name>
<dbReference type="KEGG" id="melm:C7H73_09260"/>
<keyword evidence="2" id="KW-1185">Reference proteome</keyword>
<protein>
    <submittedName>
        <fullName evidence="1">Uncharacterized protein</fullName>
    </submittedName>
</protein>
<proteinExistence type="predicted"/>
<dbReference type="RefSeq" id="WP_106846376.1">
    <property type="nucleotide sequence ID" value="NZ_CP027792.1"/>
</dbReference>
<dbReference type="EMBL" id="CP027792">
    <property type="protein sequence ID" value="AVP57823.1"/>
    <property type="molecule type" value="Genomic_DNA"/>
</dbReference>
<gene>
    <name evidence="1" type="ORF">C7H73_09260</name>
</gene>
<accession>A0A2P1NLB5</accession>
<evidence type="ECO:0000313" key="1">
    <source>
        <dbReference type="EMBL" id="AVP57823.1"/>
    </source>
</evidence>